<protein>
    <recommendedName>
        <fullName evidence="1">Predicted pPIWI-associating nuclease domain-containing protein</fullName>
    </recommendedName>
</protein>
<evidence type="ECO:0000313" key="2">
    <source>
        <dbReference type="EMBL" id="KKN57593.1"/>
    </source>
</evidence>
<feature type="domain" description="Predicted pPIWI-associating nuclease" evidence="1">
    <location>
        <begin position="155"/>
        <end position="285"/>
    </location>
</feature>
<comment type="caution">
    <text evidence="2">The sequence shown here is derived from an EMBL/GenBank/DDBJ whole genome shotgun (WGS) entry which is preliminary data.</text>
</comment>
<organism evidence="2">
    <name type="scientific">marine sediment metagenome</name>
    <dbReference type="NCBI Taxonomy" id="412755"/>
    <lineage>
        <taxon>unclassified sequences</taxon>
        <taxon>metagenomes</taxon>
        <taxon>ecological metagenomes</taxon>
    </lineage>
</organism>
<dbReference type="Pfam" id="PF18165">
    <property type="entry name" value="pP_pnuc_1"/>
    <property type="match status" value="1"/>
</dbReference>
<sequence>MAQRISTSQLRSKLRQAQQKHKQAVNKFNQNVRLYNQNVRLTITKYNQAVRSHNARIRANRSRLKSELNRLSYQTTSTKYVVYSTSVHTLHQTYNRMENQAETQHWDSSYNRMLDLSEREVANSLEVTNYLLGTEPKTKEHYDELQDATLVNQLREISEDLDDRWKGAVFSLSPQNPDASRHFCTSTREIINKILEIKAPDTEVLRQVPDCTKTEHGKPTRRSKIKYLLQRKGMSEETLEEFIEQDMGNIIQLVHVLSSGTHGLAGKFDLNQLSSLKKRVEDGIFFLFEIV</sequence>
<dbReference type="InterPro" id="IPR040556">
    <property type="entry name" value="pP_pnuc_1"/>
</dbReference>
<dbReference type="EMBL" id="LAZR01000797">
    <property type="protein sequence ID" value="KKN57593.1"/>
    <property type="molecule type" value="Genomic_DNA"/>
</dbReference>
<name>A0A0F9UVC4_9ZZZZ</name>
<accession>A0A0F9UVC4</accession>
<evidence type="ECO:0000259" key="1">
    <source>
        <dbReference type="Pfam" id="PF18165"/>
    </source>
</evidence>
<gene>
    <name evidence="2" type="ORF">LCGC14_0560770</name>
</gene>
<proteinExistence type="predicted"/>
<dbReference type="AlphaFoldDB" id="A0A0F9UVC4"/>
<reference evidence="2" key="1">
    <citation type="journal article" date="2015" name="Nature">
        <title>Complex archaea that bridge the gap between prokaryotes and eukaryotes.</title>
        <authorList>
            <person name="Spang A."/>
            <person name="Saw J.H."/>
            <person name="Jorgensen S.L."/>
            <person name="Zaremba-Niedzwiedzka K."/>
            <person name="Martijn J."/>
            <person name="Lind A.E."/>
            <person name="van Eijk R."/>
            <person name="Schleper C."/>
            <person name="Guy L."/>
            <person name="Ettema T.J."/>
        </authorList>
    </citation>
    <scope>NUCLEOTIDE SEQUENCE</scope>
</reference>